<sequence length="193" mass="19313">MPTQPSLTLAQDLCARLCHDLVGPLGTMAGALDLLDDDAEAAALAREAAASLRARLQVWRAACGAGTGPMTAPEMAALLEGVLGGGRVTADVTALPPGETFAPDVAQLLLVAALLGGEALPRGGVVRLAPAEGGVAVLPAGRVLAWPAALADALAGQEVEGPRQVLAPVLVRLAQAAGWAVSLSAEALTLRPM</sequence>
<feature type="domain" description="Histidine phosphotransferase ChpT C-terminal" evidence="1">
    <location>
        <begin position="74"/>
        <end position="186"/>
    </location>
</feature>
<evidence type="ECO:0000313" key="2">
    <source>
        <dbReference type="EMBL" id="MBC9208685.1"/>
    </source>
</evidence>
<dbReference type="Gene3D" id="1.10.287.130">
    <property type="match status" value="1"/>
</dbReference>
<organism evidence="2 3">
    <name type="scientific">Teichococcus aerophilus</name>
    <dbReference type="NCBI Taxonomy" id="1224513"/>
    <lineage>
        <taxon>Bacteria</taxon>
        <taxon>Pseudomonadati</taxon>
        <taxon>Pseudomonadota</taxon>
        <taxon>Alphaproteobacteria</taxon>
        <taxon>Acetobacterales</taxon>
        <taxon>Roseomonadaceae</taxon>
        <taxon>Roseomonas</taxon>
    </lineage>
</organism>
<dbReference type="EMBL" id="JACTVA010000036">
    <property type="protein sequence ID" value="MBC9208685.1"/>
    <property type="molecule type" value="Genomic_DNA"/>
</dbReference>
<dbReference type="Proteomes" id="UP000626026">
    <property type="component" value="Unassembled WGS sequence"/>
</dbReference>
<evidence type="ECO:0000313" key="3">
    <source>
        <dbReference type="Proteomes" id="UP000626026"/>
    </source>
</evidence>
<evidence type="ECO:0000259" key="1">
    <source>
        <dbReference type="Pfam" id="PF10090"/>
    </source>
</evidence>
<proteinExistence type="predicted"/>
<dbReference type="InterPro" id="IPR018762">
    <property type="entry name" value="ChpT_C"/>
</dbReference>
<protein>
    <recommendedName>
        <fullName evidence="1">Histidine phosphotransferase ChpT C-terminal domain-containing protein</fullName>
    </recommendedName>
</protein>
<keyword evidence="3" id="KW-1185">Reference proteome</keyword>
<gene>
    <name evidence="2" type="ORF">IBL26_17680</name>
</gene>
<dbReference type="Gene3D" id="3.30.565.10">
    <property type="entry name" value="Histidine kinase-like ATPase, C-terminal domain"/>
    <property type="match status" value="1"/>
</dbReference>
<dbReference type="InterPro" id="IPR036890">
    <property type="entry name" value="HATPase_C_sf"/>
</dbReference>
<dbReference type="Pfam" id="PF10090">
    <property type="entry name" value="HPTransfase"/>
    <property type="match status" value="1"/>
</dbReference>
<name>A0ABR7RQ05_9PROT</name>
<dbReference type="RefSeq" id="WP_194443634.1">
    <property type="nucleotide sequence ID" value="NZ_JACTVA010000036.1"/>
</dbReference>
<comment type="caution">
    <text evidence="2">The sequence shown here is derived from an EMBL/GenBank/DDBJ whole genome shotgun (WGS) entry which is preliminary data.</text>
</comment>
<accession>A0ABR7RQ05</accession>
<reference evidence="2 3" key="1">
    <citation type="journal article" date="2013" name="Int. J. Syst. Evol. Microbiol.">
        <title>Roseomonas aerophila sp. nov., isolated from air.</title>
        <authorList>
            <person name="Kim S.J."/>
            <person name="Weon H.Y."/>
            <person name="Ahn J.H."/>
            <person name="Hong S.B."/>
            <person name="Seok S.J."/>
            <person name="Whang K.S."/>
            <person name="Kwon S.W."/>
        </authorList>
    </citation>
    <scope>NUCLEOTIDE SEQUENCE [LARGE SCALE GENOMIC DNA]</scope>
    <source>
        <strain evidence="2 3">NBRC 108923</strain>
    </source>
</reference>